<feature type="domain" description="Amidase" evidence="2">
    <location>
        <begin position="27"/>
        <end position="457"/>
    </location>
</feature>
<dbReference type="PANTHER" id="PTHR11895">
    <property type="entry name" value="TRANSAMIDASE"/>
    <property type="match status" value="1"/>
</dbReference>
<sequence>MTYLDLPHLDLIEQARLIRDGEISAADLLDATIARIEAVNPVLNAVILPLYDRARAALARGEASSGPFAGVPFLIKDLYCHVSGTPTTGASRLMAGAVVDHDSELMARYRRAGLLPVGKTNLCEFGTLGTTEPALFGPTRNPWDITRSSGGSSGGAAAAVAGGMVPAAHGGDGAGSIRIPASCCGLFGLKPTRGRITMGPDLGDSLGGIVNEHVVTMTVRDSAALLDATHGPMAGDPYSASPPPESFLSQVGREPGRLRIAVTDRSLLGTDVDPECVAAVRDTARLCAELGHEVEVTAPVFDAEQYQSAYRRFWSMTATRSLWSIGRATNRSPVELAGEVEPFNRHLFERGSRILAADYVTDLGWFHGFSRILGRFLDRYDVWLTPTLGSPPPKLGHFDAGLHGGEAVMDRFMQFLAFTTFANMAGLPAMSVPLSWTAEGLPVGSQFTGRVGDEATLFRLAGQLEAARPWRHRRPPVHAA</sequence>
<organism evidence="3 4">
    <name type="scientific">Azospirillum melinis</name>
    <dbReference type="NCBI Taxonomy" id="328839"/>
    <lineage>
        <taxon>Bacteria</taxon>
        <taxon>Pseudomonadati</taxon>
        <taxon>Pseudomonadota</taxon>
        <taxon>Alphaproteobacteria</taxon>
        <taxon>Rhodospirillales</taxon>
        <taxon>Azospirillaceae</taxon>
        <taxon>Azospirillum</taxon>
    </lineage>
</organism>
<proteinExistence type="inferred from homology"/>
<dbReference type="InterPro" id="IPR020556">
    <property type="entry name" value="Amidase_CS"/>
</dbReference>
<protein>
    <submittedName>
        <fullName evidence="3">Amidase</fullName>
    </submittedName>
</protein>
<comment type="similarity">
    <text evidence="1">Belongs to the amidase family.</text>
</comment>
<accession>A0ABX2KP75</accession>
<evidence type="ECO:0000256" key="1">
    <source>
        <dbReference type="ARBA" id="ARBA00009199"/>
    </source>
</evidence>
<dbReference type="EMBL" id="WHOS01000053">
    <property type="protein sequence ID" value="NUB03059.1"/>
    <property type="molecule type" value="Genomic_DNA"/>
</dbReference>
<evidence type="ECO:0000259" key="2">
    <source>
        <dbReference type="Pfam" id="PF01425"/>
    </source>
</evidence>
<gene>
    <name evidence="3" type="ORF">GBZ48_27890</name>
</gene>
<dbReference type="Pfam" id="PF01425">
    <property type="entry name" value="Amidase"/>
    <property type="match status" value="1"/>
</dbReference>
<dbReference type="InterPro" id="IPR023631">
    <property type="entry name" value="Amidase_dom"/>
</dbReference>
<dbReference type="InterPro" id="IPR000120">
    <property type="entry name" value="Amidase"/>
</dbReference>
<dbReference type="InterPro" id="IPR036928">
    <property type="entry name" value="AS_sf"/>
</dbReference>
<reference evidence="3 4" key="1">
    <citation type="submission" date="2019-10" db="EMBL/GenBank/DDBJ databases">
        <title>Genome sequence of Azospirillum melinis.</title>
        <authorList>
            <person name="Ambrosini A."/>
            <person name="Sant'Anna F.H."/>
            <person name="Cassan F.D."/>
            <person name="Souza E.M."/>
            <person name="Passaglia L.M.P."/>
        </authorList>
    </citation>
    <scope>NUCLEOTIDE SEQUENCE [LARGE SCALE GENOMIC DNA]</scope>
    <source>
        <strain evidence="3 4">TMCY0552</strain>
    </source>
</reference>
<dbReference type="Proteomes" id="UP000605086">
    <property type="component" value="Unassembled WGS sequence"/>
</dbReference>
<dbReference type="PANTHER" id="PTHR11895:SF7">
    <property type="entry name" value="GLUTAMYL-TRNA(GLN) AMIDOTRANSFERASE SUBUNIT A, MITOCHONDRIAL"/>
    <property type="match status" value="1"/>
</dbReference>
<dbReference type="SUPFAM" id="SSF75304">
    <property type="entry name" value="Amidase signature (AS) enzymes"/>
    <property type="match status" value="1"/>
</dbReference>
<dbReference type="Gene3D" id="3.90.1300.10">
    <property type="entry name" value="Amidase signature (AS) domain"/>
    <property type="match status" value="1"/>
</dbReference>
<name>A0ABX2KP75_9PROT</name>
<dbReference type="RefSeq" id="WP_174474013.1">
    <property type="nucleotide sequence ID" value="NZ_JAGINN010000014.1"/>
</dbReference>
<dbReference type="PROSITE" id="PS00571">
    <property type="entry name" value="AMIDASES"/>
    <property type="match status" value="1"/>
</dbReference>
<evidence type="ECO:0000313" key="3">
    <source>
        <dbReference type="EMBL" id="NUB03059.1"/>
    </source>
</evidence>
<comment type="caution">
    <text evidence="3">The sequence shown here is derived from an EMBL/GenBank/DDBJ whole genome shotgun (WGS) entry which is preliminary data.</text>
</comment>
<evidence type="ECO:0000313" key="4">
    <source>
        <dbReference type="Proteomes" id="UP000605086"/>
    </source>
</evidence>
<keyword evidence="4" id="KW-1185">Reference proteome</keyword>